<comment type="subcellular location">
    <subcellularLocation>
        <location evidence="1">Cell membrane</location>
        <topology evidence="1">Multi-pass membrane protein</topology>
    </subcellularLocation>
</comment>
<feature type="transmembrane region" description="Helical" evidence="7">
    <location>
        <begin position="93"/>
        <end position="112"/>
    </location>
</feature>
<dbReference type="Gene3D" id="1.20.1250.20">
    <property type="entry name" value="MFS general substrate transporter like domains"/>
    <property type="match status" value="1"/>
</dbReference>
<feature type="transmembrane region" description="Helical" evidence="7">
    <location>
        <begin position="329"/>
        <end position="350"/>
    </location>
</feature>
<evidence type="ECO:0000259" key="8">
    <source>
        <dbReference type="PROSITE" id="PS50850"/>
    </source>
</evidence>
<feature type="transmembrane region" description="Helical" evidence="7">
    <location>
        <begin position="213"/>
        <end position="232"/>
    </location>
</feature>
<feature type="transmembrane region" description="Helical" evidence="7">
    <location>
        <begin position="179"/>
        <end position="201"/>
    </location>
</feature>
<dbReference type="EMBL" id="BONK01000017">
    <property type="protein sequence ID" value="GIG23248.1"/>
    <property type="molecule type" value="Genomic_DNA"/>
</dbReference>
<dbReference type="GO" id="GO:0005886">
    <property type="term" value="C:plasma membrane"/>
    <property type="evidence" value="ECO:0007669"/>
    <property type="project" value="UniProtKB-SubCell"/>
</dbReference>
<evidence type="ECO:0000313" key="9">
    <source>
        <dbReference type="EMBL" id="GIG23248.1"/>
    </source>
</evidence>
<feature type="transmembrane region" description="Helical" evidence="7">
    <location>
        <begin position="294"/>
        <end position="317"/>
    </location>
</feature>
<proteinExistence type="predicted"/>
<feature type="transmembrane region" description="Helical" evidence="7">
    <location>
        <begin position="118"/>
        <end position="141"/>
    </location>
</feature>
<feature type="transmembrane region" description="Helical" evidence="7">
    <location>
        <begin position="25"/>
        <end position="48"/>
    </location>
</feature>
<comment type="caution">
    <text evidence="9">The sequence shown here is derived from an EMBL/GenBank/DDBJ whole genome shotgun (WGS) entry which is preliminary data.</text>
</comment>
<evidence type="ECO:0000313" key="10">
    <source>
        <dbReference type="Proteomes" id="UP000632740"/>
    </source>
</evidence>
<feature type="transmembrane region" description="Helical" evidence="7">
    <location>
        <begin position="472"/>
        <end position="497"/>
    </location>
</feature>
<dbReference type="Pfam" id="PF07690">
    <property type="entry name" value="MFS_1"/>
    <property type="match status" value="1"/>
</dbReference>
<protein>
    <submittedName>
        <fullName evidence="9">MFS transporter</fullName>
    </submittedName>
</protein>
<sequence length="512" mass="52477">MTDPALVTDAPRGAHESDAPDPRRWLILAVIAISQLMLIIDASIMNIALPSAAADLDIASADIQWAVTAYTLAFGGLLLLGGRIADYVGRKRALIIGLLGFAVASALGGAAQSEALLFAARALQGAFGALLAPAALALITVTFTEGRERAKAFGVFGAISGGGAAIGLLAGGALTEYLGWRWCLFVNLPIAIFAAIAGARILKESKAHGDTRFDIPGAVLASSGLVALVYAFTEAAKQTTGEDGLPQAVGWTDPLVVGLLAFAAVALVSFVLLERRVANPLLPLRIALDRNRGGSYLVFFLVGAGLFSMFLFMTLYFQYVLGYEPMQAGFAFLPFSLGIILMAGVVAQLLPRVGPKPLMLIGLALAASGLLLLLRTTPTSSYWTSVLPGLIVMSVGMSAVFIPASSTALYGVGGHDAGIASALLNTSQQVGGSLGLALLNTFAITATTNKMADLAASGLDVSQPAVVAQAQVAGYHVAFLGGGVLLALAFLVALALISAKKADLPAEAAVAA</sequence>
<evidence type="ECO:0000256" key="7">
    <source>
        <dbReference type="SAM" id="Phobius"/>
    </source>
</evidence>
<dbReference type="AlphaFoldDB" id="A0A919P768"/>
<dbReference type="Proteomes" id="UP000632740">
    <property type="component" value="Unassembled WGS sequence"/>
</dbReference>
<feature type="transmembrane region" description="Helical" evidence="7">
    <location>
        <begin position="153"/>
        <end position="173"/>
    </location>
</feature>
<evidence type="ECO:0000256" key="5">
    <source>
        <dbReference type="ARBA" id="ARBA00022989"/>
    </source>
</evidence>
<name>A0A919P768_9CELL</name>
<dbReference type="InterPro" id="IPR011701">
    <property type="entry name" value="MFS"/>
</dbReference>
<feature type="transmembrane region" description="Helical" evidence="7">
    <location>
        <begin position="357"/>
        <end position="374"/>
    </location>
</feature>
<dbReference type="PANTHER" id="PTHR42718">
    <property type="entry name" value="MAJOR FACILITATOR SUPERFAMILY MULTIDRUG TRANSPORTER MFSC"/>
    <property type="match status" value="1"/>
</dbReference>
<dbReference type="PANTHER" id="PTHR42718:SF46">
    <property type="entry name" value="BLR6921 PROTEIN"/>
    <property type="match status" value="1"/>
</dbReference>
<accession>A0A919P768</accession>
<keyword evidence="5 7" id="KW-1133">Transmembrane helix</keyword>
<feature type="domain" description="Major facilitator superfamily (MFS) profile" evidence="8">
    <location>
        <begin position="27"/>
        <end position="501"/>
    </location>
</feature>
<feature type="transmembrane region" description="Helical" evidence="7">
    <location>
        <begin position="386"/>
        <end position="412"/>
    </location>
</feature>
<keyword evidence="3" id="KW-1003">Cell membrane</keyword>
<dbReference type="NCBIfam" id="TIGR00711">
    <property type="entry name" value="efflux_EmrB"/>
    <property type="match status" value="1"/>
</dbReference>
<keyword evidence="4 7" id="KW-0812">Transmembrane</keyword>
<feature type="transmembrane region" description="Helical" evidence="7">
    <location>
        <begin position="255"/>
        <end position="273"/>
    </location>
</feature>
<dbReference type="CDD" id="cd17321">
    <property type="entry name" value="MFS_MMR_MDR_like"/>
    <property type="match status" value="1"/>
</dbReference>
<dbReference type="PROSITE" id="PS50850">
    <property type="entry name" value="MFS"/>
    <property type="match status" value="1"/>
</dbReference>
<keyword evidence="2" id="KW-0813">Transport</keyword>
<gene>
    <name evidence="9" type="ORF">Cch01nite_39720</name>
</gene>
<evidence type="ECO:0000256" key="6">
    <source>
        <dbReference type="ARBA" id="ARBA00023136"/>
    </source>
</evidence>
<dbReference type="SUPFAM" id="SSF103473">
    <property type="entry name" value="MFS general substrate transporter"/>
    <property type="match status" value="1"/>
</dbReference>
<dbReference type="PRINTS" id="PR01036">
    <property type="entry name" value="TCRTETB"/>
</dbReference>
<evidence type="ECO:0000256" key="3">
    <source>
        <dbReference type="ARBA" id="ARBA00022475"/>
    </source>
</evidence>
<reference evidence="9" key="1">
    <citation type="submission" date="2021-01" db="EMBL/GenBank/DDBJ databases">
        <title>Whole genome shotgun sequence of Cellulomonas chitinilytica NBRC 110799.</title>
        <authorList>
            <person name="Komaki H."/>
            <person name="Tamura T."/>
        </authorList>
    </citation>
    <scope>NUCLEOTIDE SEQUENCE</scope>
    <source>
        <strain evidence="9">NBRC 110799</strain>
    </source>
</reference>
<dbReference type="InterPro" id="IPR004638">
    <property type="entry name" value="EmrB-like"/>
</dbReference>
<organism evidence="9 10">
    <name type="scientific">Cellulomonas chitinilytica</name>
    <dbReference type="NCBI Taxonomy" id="398759"/>
    <lineage>
        <taxon>Bacteria</taxon>
        <taxon>Bacillati</taxon>
        <taxon>Actinomycetota</taxon>
        <taxon>Actinomycetes</taxon>
        <taxon>Micrococcales</taxon>
        <taxon>Cellulomonadaceae</taxon>
        <taxon>Cellulomonas</taxon>
    </lineage>
</organism>
<dbReference type="Gene3D" id="1.20.1720.10">
    <property type="entry name" value="Multidrug resistance protein D"/>
    <property type="match status" value="1"/>
</dbReference>
<dbReference type="PROSITE" id="PS00216">
    <property type="entry name" value="SUGAR_TRANSPORT_1"/>
    <property type="match status" value="1"/>
</dbReference>
<evidence type="ECO:0000256" key="1">
    <source>
        <dbReference type="ARBA" id="ARBA00004651"/>
    </source>
</evidence>
<dbReference type="InterPro" id="IPR020846">
    <property type="entry name" value="MFS_dom"/>
</dbReference>
<keyword evidence="6 7" id="KW-0472">Membrane</keyword>
<dbReference type="InterPro" id="IPR036259">
    <property type="entry name" value="MFS_trans_sf"/>
</dbReference>
<dbReference type="GO" id="GO:0022857">
    <property type="term" value="F:transmembrane transporter activity"/>
    <property type="evidence" value="ECO:0007669"/>
    <property type="project" value="InterPro"/>
</dbReference>
<keyword evidence="10" id="KW-1185">Reference proteome</keyword>
<feature type="transmembrane region" description="Helical" evidence="7">
    <location>
        <begin position="63"/>
        <end position="81"/>
    </location>
</feature>
<evidence type="ECO:0000256" key="4">
    <source>
        <dbReference type="ARBA" id="ARBA00022692"/>
    </source>
</evidence>
<evidence type="ECO:0000256" key="2">
    <source>
        <dbReference type="ARBA" id="ARBA00022448"/>
    </source>
</evidence>
<dbReference type="InterPro" id="IPR005829">
    <property type="entry name" value="Sugar_transporter_CS"/>
</dbReference>